<keyword evidence="4" id="KW-0560">Oxidoreductase</keyword>
<dbReference type="InterPro" id="IPR008069">
    <property type="entry name" value="Cyt_P450_E_grp-I_CYP2D-like"/>
</dbReference>
<dbReference type="GO" id="GO:0006082">
    <property type="term" value="P:organic acid metabolic process"/>
    <property type="evidence" value="ECO:0007669"/>
    <property type="project" value="TreeGrafter"/>
</dbReference>
<dbReference type="PANTHER" id="PTHR24300:SF375">
    <property type="entry name" value="CYTOCHROME P450 FAMILY"/>
    <property type="match status" value="1"/>
</dbReference>
<comment type="subcellular location">
    <subcellularLocation>
        <location evidence="1">Membrane</location>
    </subcellularLocation>
</comment>
<reference evidence="9" key="1">
    <citation type="journal article" date="2023" name="Mol. Biol. Evol.">
        <title>Third-Generation Sequencing Reveals the Adaptive Role of the Epigenome in Three Deep-Sea Polychaetes.</title>
        <authorList>
            <person name="Perez M."/>
            <person name="Aroh O."/>
            <person name="Sun Y."/>
            <person name="Lan Y."/>
            <person name="Juniper S.K."/>
            <person name="Young C.R."/>
            <person name="Angers B."/>
            <person name="Qian P.Y."/>
        </authorList>
    </citation>
    <scope>NUCLEOTIDE SEQUENCE</scope>
    <source>
        <strain evidence="9">P08H-3</strain>
    </source>
</reference>
<dbReference type="PRINTS" id="PR00385">
    <property type="entry name" value="P450"/>
</dbReference>
<dbReference type="GO" id="GO:0005506">
    <property type="term" value="F:iron ion binding"/>
    <property type="evidence" value="ECO:0007669"/>
    <property type="project" value="InterPro"/>
</dbReference>
<accession>A0AAD9N766</accession>
<dbReference type="InterPro" id="IPR050182">
    <property type="entry name" value="Cytochrome_P450_fam2"/>
</dbReference>
<evidence type="ECO:0000256" key="1">
    <source>
        <dbReference type="ARBA" id="ARBA00004370"/>
    </source>
</evidence>
<evidence type="ECO:0000256" key="8">
    <source>
        <dbReference type="SAM" id="Phobius"/>
    </source>
</evidence>
<evidence type="ECO:0000256" key="3">
    <source>
        <dbReference type="ARBA" id="ARBA00022723"/>
    </source>
</evidence>
<dbReference type="GO" id="GO:0016712">
    <property type="term" value="F:oxidoreductase activity, acting on paired donors, with incorporation or reduction of molecular oxygen, reduced flavin or flavoprotein as one donor, and incorporation of one atom of oxygen"/>
    <property type="evidence" value="ECO:0007669"/>
    <property type="project" value="InterPro"/>
</dbReference>
<proteinExistence type="inferred from homology"/>
<dbReference type="Proteomes" id="UP001208570">
    <property type="component" value="Unassembled WGS sequence"/>
</dbReference>
<dbReference type="PRINTS" id="PR00463">
    <property type="entry name" value="EP450I"/>
</dbReference>
<evidence type="ECO:0000256" key="7">
    <source>
        <dbReference type="PIRSR" id="PIRSR602401-1"/>
    </source>
</evidence>
<evidence type="ECO:0000256" key="5">
    <source>
        <dbReference type="ARBA" id="ARBA00023004"/>
    </source>
</evidence>
<dbReference type="FunFam" id="1.10.630.10:FF:000004">
    <property type="entry name" value="cytochrome P450 2D15 isoform X1"/>
    <property type="match status" value="1"/>
</dbReference>
<evidence type="ECO:0000256" key="2">
    <source>
        <dbReference type="ARBA" id="ARBA00010617"/>
    </source>
</evidence>
<dbReference type="Gene3D" id="1.10.630.10">
    <property type="entry name" value="Cytochrome P450"/>
    <property type="match status" value="1"/>
</dbReference>
<dbReference type="PRINTS" id="PR01686">
    <property type="entry name" value="EP450ICYP2D"/>
</dbReference>
<comment type="similarity">
    <text evidence="2">Belongs to the cytochrome P450 family.</text>
</comment>
<dbReference type="EMBL" id="JAODUP010000208">
    <property type="protein sequence ID" value="KAK2156654.1"/>
    <property type="molecule type" value="Genomic_DNA"/>
</dbReference>
<dbReference type="AlphaFoldDB" id="A0AAD9N766"/>
<dbReference type="GO" id="GO:0005737">
    <property type="term" value="C:cytoplasm"/>
    <property type="evidence" value="ECO:0007669"/>
    <property type="project" value="TreeGrafter"/>
</dbReference>
<dbReference type="SUPFAM" id="SSF48264">
    <property type="entry name" value="Cytochrome P450"/>
    <property type="match status" value="1"/>
</dbReference>
<feature type="transmembrane region" description="Helical" evidence="8">
    <location>
        <begin position="13"/>
        <end position="30"/>
    </location>
</feature>
<keyword evidence="10" id="KW-1185">Reference proteome</keyword>
<keyword evidence="5 7" id="KW-0408">Iron</keyword>
<dbReference type="GO" id="GO:0006805">
    <property type="term" value="P:xenobiotic metabolic process"/>
    <property type="evidence" value="ECO:0007669"/>
    <property type="project" value="TreeGrafter"/>
</dbReference>
<feature type="transmembrane region" description="Helical" evidence="8">
    <location>
        <begin position="107"/>
        <end position="128"/>
    </location>
</feature>
<feature type="binding site" description="axial binding residue" evidence="7">
    <location>
        <position position="444"/>
    </location>
    <ligand>
        <name>heme</name>
        <dbReference type="ChEBI" id="CHEBI:30413"/>
    </ligand>
    <ligandPart>
        <name>Fe</name>
        <dbReference type="ChEBI" id="CHEBI:18248"/>
    </ligandPart>
</feature>
<dbReference type="InterPro" id="IPR002401">
    <property type="entry name" value="Cyt_P450_E_grp-I"/>
</dbReference>
<evidence type="ECO:0000313" key="9">
    <source>
        <dbReference type="EMBL" id="KAK2156654.1"/>
    </source>
</evidence>
<evidence type="ECO:0008006" key="11">
    <source>
        <dbReference type="Google" id="ProtNLM"/>
    </source>
</evidence>
<dbReference type="PANTHER" id="PTHR24300">
    <property type="entry name" value="CYTOCHROME P450 508A4-RELATED"/>
    <property type="match status" value="1"/>
</dbReference>
<protein>
    <recommendedName>
        <fullName evidence="11">Cytochrome P450</fullName>
    </recommendedName>
</protein>
<dbReference type="InterPro" id="IPR036396">
    <property type="entry name" value="Cyt_P450_sf"/>
</dbReference>
<comment type="caution">
    <text evidence="9">The sequence shown here is derived from an EMBL/GenBank/DDBJ whole genome shotgun (WGS) entry which is preliminary data.</text>
</comment>
<comment type="cofactor">
    <cofactor evidence="7">
        <name>heme</name>
        <dbReference type="ChEBI" id="CHEBI:30413"/>
    </cofactor>
</comment>
<keyword evidence="6 8" id="KW-0472">Membrane</keyword>
<dbReference type="GO" id="GO:0020037">
    <property type="term" value="F:heme binding"/>
    <property type="evidence" value="ECO:0007669"/>
    <property type="project" value="InterPro"/>
</dbReference>
<dbReference type="Pfam" id="PF00067">
    <property type="entry name" value="p450"/>
    <property type="match status" value="1"/>
</dbReference>
<keyword evidence="7" id="KW-0349">Heme</keyword>
<keyword evidence="8" id="KW-0812">Transmembrane</keyword>
<dbReference type="InterPro" id="IPR001128">
    <property type="entry name" value="Cyt_P450"/>
</dbReference>
<organism evidence="9 10">
    <name type="scientific">Paralvinella palmiformis</name>
    <dbReference type="NCBI Taxonomy" id="53620"/>
    <lineage>
        <taxon>Eukaryota</taxon>
        <taxon>Metazoa</taxon>
        <taxon>Spiralia</taxon>
        <taxon>Lophotrochozoa</taxon>
        <taxon>Annelida</taxon>
        <taxon>Polychaeta</taxon>
        <taxon>Sedentaria</taxon>
        <taxon>Canalipalpata</taxon>
        <taxon>Terebellida</taxon>
        <taxon>Terebelliformia</taxon>
        <taxon>Alvinellidae</taxon>
        <taxon>Paralvinella</taxon>
    </lineage>
</organism>
<keyword evidence="8" id="KW-1133">Transmembrane helix</keyword>
<evidence type="ECO:0000313" key="10">
    <source>
        <dbReference type="Proteomes" id="UP001208570"/>
    </source>
</evidence>
<dbReference type="GO" id="GO:0016020">
    <property type="term" value="C:membrane"/>
    <property type="evidence" value="ECO:0007669"/>
    <property type="project" value="UniProtKB-SubCell"/>
</dbReference>
<evidence type="ECO:0000256" key="4">
    <source>
        <dbReference type="ARBA" id="ARBA00023002"/>
    </source>
</evidence>
<keyword evidence="3 7" id="KW-0479">Metal-binding</keyword>
<sequence>MFGLEFDVSATNVQVWLLCTVAFLLAYNYFTKESWRKLPPGPPAFPLVGSLPFLGKDIREPLRKMSAKYGDVFTIYLGYRRVVILNGYDVIREAFAKHGHRFSGRPLIYMITGVMDGYGIVSSQGWLWREQRRHALTVLRDFGFGGTLLEERITTELRFFLDELRNNKDKPYNPQMLIQMSVANVIAALAFGNRLHYDDDKFVYYIEKINKAFEILGNSGIITIFPFLRHLPGDYFRVKQLLMDRDEMAAYLKEIVEDHKIAMKEGRPIKDFITVYLKKLEEERNKTDSTFSEKQLIYITIDLFGAGSETVSTTLTWAIVYMALNQDVQQRVQAEIDDVIGRESVPRMANRERMPFTEACILEIQRLGDVVPFAVPHATTEDIQFRGYLIPRGTMVMANLYGVHRDPHLWPEPEKFKPERFLDENGKLVRREELIPFCLGKRLCLGASMARMELFLYFTSILQRFSFQLSPDHRQSDLRGKLTVTNMPRPPCYIILQER</sequence>
<evidence type="ECO:0000256" key="6">
    <source>
        <dbReference type="ARBA" id="ARBA00023136"/>
    </source>
</evidence>
<gene>
    <name evidence="9" type="ORF">LSH36_208g04090</name>
</gene>
<name>A0AAD9N766_9ANNE</name>